<dbReference type="GO" id="GO:0008033">
    <property type="term" value="P:tRNA processing"/>
    <property type="evidence" value="ECO:0007669"/>
    <property type="project" value="UniProtKB-UniRule"/>
</dbReference>
<evidence type="ECO:0000256" key="9">
    <source>
        <dbReference type="ARBA" id="ARBA00066937"/>
    </source>
</evidence>
<dbReference type="SUPFAM" id="SSF53335">
    <property type="entry name" value="S-adenosyl-L-methionine-dependent methyltransferases"/>
    <property type="match status" value="1"/>
</dbReference>
<evidence type="ECO:0000256" key="10">
    <source>
        <dbReference type="PROSITE-ProRule" id="PRU00959"/>
    </source>
</evidence>
<sequence length="452" mass="52374">MAKKYLVYLAQSYPNFRKAELESLAVLNNIKVDLSSHDESSPFMIVELENDDEAFRWIDRSILSRGIYELWGHGANLEELHKNVQETSKQYWDEYMGTSFKFDIISYQGGKRSRKQQIELFETFSYLAFKGAIKMKSPDQTFTILEKYHVIDRKPVEIADYMWFGREVNLSARSKGALDKYLIPQRPYYGTTTFDSELALITCNLSLCGPGKFMYDPFTGTGAFLYAGAFFGSSVFGSDIDVRPLRGKNKDKTIKKNFEYYKTSTLFCDAVCMDFTNNAFRQDFLIDSIVCDPPYGVREGLKVCGTKREDRFETKKDLIIEGEKAYLRRDFVQPKKPYELDSLLDDLLKFSAEKLPVGGRLSFWMPTANDDFVPTIIPQHEDLELVYSLVQDFNKWARRLLVYVKRDDSYKGITLTKEQRTVANNFRDRYFTGFSPKTCQNKDSKEGESFSQ</sequence>
<keyword evidence="2" id="KW-0963">Cytoplasm</keyword>
<proteinExistence type="inferred from homology"/>
<evidence type="ECO:0000256" key="1">
    <source>
        <dbReference type="ARBA" id="ARBA00004496"/>
    </source>
</evidence>
<dbReference type="Pfam" id="PF25904">
    <property type="entry name" value="Tmrp11_N"/>
    <property type="match status" value="1"/>
</dbReference>
<dbReference type="EMBL" id="BSXN01002582">
    <property type="protein sequence ID" value="GME77027.1"/>
    <property type="molecule type" value="Genomic_DNA"/>
</dbReference>
<comment type="subcellular location">
    <subcellularLocation>
        <location evidence="1">Cytoplasm</location>
    </subcellularLocation>
</comment>
<dbReference type="InterPro" id="IPR016691">
    <property type="entry name" value="TRMT11"/>
</dbReference>
<keyword evidence="14" id="KW-1185">Reference proteome</keyword>
<dbReference type="InterPro" id="IPR000241">
    <property type="entry name" value="RlmKL-like_Mtase"/>
</dbReference>
<dbReference type="PIRSF" id="PIRSF017259">
    <property type="entry name" value="tRNA_mtfrase_TRM11"/>
    <property type="match status" value="1"/>
</dbReference>
<dbReference type="Pfam" id="PF01170">
    <property type="entry name" value="UPF0020"/>
    <property type="match status" value="1"/>
</dbReference>
<evidence type="ECO:0000256" key="4">
    <source>
        <dbReference type="ARBA" id="ARBA00022603"/>
    </source>
</evidence>
<evidence type="ECO:0000256" key="2">
    <source>
        <dbReference type="ARBA" id="ARBA00022490"/>
    </source>
</evidence>
<dbReference type="PANTHER" id="PTHR13370:SF3">
    <property type="entry name" value="TRNA (GUANINE(10)-N2)-METHYLTRANSFERASE HOMOLOG"/>
    <property type="match status" value="1"/>
</dbReference>
<evidence type="ECO:0000256" key="8">
    <source>
        <dbReference type="ARBA" id="ARBA00022884"/>
    </source>
</evidence>
<organism evidence="13 14">
    <name type="scientific">Candida boidinii</name>
    <name type="common">Yeast</name>
    <dbReference type="NCBI Taxonomy" id="5477"/>
    <lineage>
        <taxon>Eukaryota</taxon>
        <taxon>Fungi</taxon>
        <taxon>Dikarya</taxon>
        <taxon>Ascomycota</taxon>
        <taxon>Saccharomycotina</taxon>
        <taxon>Pichiomycetes</taxon>
        <taxon>Pichiales</taxon>
        <taxon>Pichiaceae</taxon>
        <taxon>Ogataea</taxon>
        <taxon>Ogataea/Candida clade</taxon>
    </lineage>
</organism>
<accession>A0A9W6T678</accession>
<dbReference type="GO" id="GO:0160102">
    <property type="term" value="F:tRNA (guanine(10)-N2)-methyltransferase activity"/>
    <property type="evidence" value="ECO:0007669"/>
    <property type="project" value="UniProtKB-EC"/>
</dbReference>
<evidence type="ECO:0000256" key="6">
    <source>
        <dbReference type="ARBA" id="ARBA00022691"/>
    </source>
</evidence>
<evidence type="ECO:0000256" key="7">
    <source>
        <dbReference type="ARBA" id="ARBA00022694"/>
    </source>
</evidence>
<protein>
    <recommendedName>
        <fullName evidence="9">tRNA (guanine(10)-N(2))-methyltransferase</fullName>
        <ecNumber evidence="9">2.1.1.214</ecNumber>
    </recommendedName>
</protein>
<evidence type="ECO:0000313" key="13">
    <source>
        <dbReference type="EMBL" id="GME77027.1"/>
    </source>
</evidence>
<dbReference type="PANTHER" id="PTHR13370">
    <property type="entry name" value="RNA METHYLASE-RELATED"/>
    <property type="match status" value="1"/>
</dbReference>
<dbReference type="GO" id="GO:0032259">
    <property type="term" value="P:methylation"/>
    <property type="evidence" value="ECO:0007669"/>
    <property type="project" value="UniProtKB-UniRule"/>
</dbReference>
<evidence type="ECO:0000259" key="12">
    <source>
        <dbReference type="Pfam" id="PF25904"/>
    </source>
</evidence>
<dbReference type="GO" id="GO:0005737">
    <property type="term" value="C:cytoplasm"/>
    <property type="evidence" value="ECO:0007669"/>
    <property type="project" value="UniProtKB-SubCell"/>
</dbReference>
<dbReference type="InterPro" id="IPR059073">
    <property type="entry name" value="TRMT11_N"/>
</dbReference>
<dbReference type="InterPro" id="IPR029063">
    <property type="entry name" value="SAM-dependent_MTases_sf"/>
</dbReference>
<dbReference type="AlphaFoldDB" id="A0A9W6T678"/>
<gene>
    <name evidence="13" type="ORF">Cboi02_000539700</name>
</gene>
<dbReference type="Gene3D" id="3.40.50.150">
    <property type="entry name" value="Vaccinia Virus protein VP39"/>
    <property type="match status" value="1"/>
</dbReference>
<evidence type="ECO:0000259" key="11">
    <source>
        <dbReference type="Pfam" id="PF01170"/>
    </source>
</evidence>
<feature type="domain" description="Ribosomal RNA large subunit methyltransferase K/L-like methyltransferase" evidence="11">
    <location>
        <begin position="186"/>
        <end position="300"/>
    </location>
</feature>
<dbReference type="GO" id="GO:0000049">
    <property type="term" value="F:tRNA binding"/>
    <property type="evidence" value="ECO:0007669"/>
    <property type="project" value="UniProtKB-UniRule"/>
</dbReference>
<dbReference type="InterPro" id="IPR002052">
    <property type="entry name" value="DNA_methylase_N6_adenine_CS"/>
</dbReference>
<keyword evidence="7 10" id="KW-0819">tRNA processing</keyword>
<dbReference type="GO" id="GO:0043527">
    <property type="term" value="C:tRNA methyltransferase complex"/>
    <property type="evidence" value="ECO:0007669"/>
    <property type="project" value="UniProtKB-ARBA"/>
</dbReference>
<dbReference type="Proteomes" id="UP001165120">
    <property type="component" value="Unassembled WGS sequence"/>
</dbReference>
<keyword evidence="3 10" id="KW-0820">tRNA-binding</keyword>
<dbReference type="PROSITE" id="PS51627">
    <property type="entry name" value="SAM_MT_TRM11"/>
    <property type="match status" value="1"/>
</dbReference>
<keyword evidence="5 10" id="KW-0808">Transferase</keyword>
<evidence type="ECO:0000313" key="14">
    <source>
        <dbReference type="Proteomes" id="UP001165120"/>
    </source>
</evidence>
<keyword evidence="6 10" id="KW-0949">S-adenosyl-L-methionine</keyword>
<evidence type="ECO:0000256" key="5">
    <source>
        <dbReference type="ARBA" id="ARBA00022679"/>
    </source>
</evidence>
<feature type="domain" description="tRNA (guanine(10)-N(2))-methyltransferase TRMT11 N-terminal" evidence="12">
    <location>
        <begin position="3"/>
        <end position="173"/>
    </location>
</feature>
<keyword evidence="8 10" id="KW-0694">RNA-binding</keyword>
<name>A0A9W6T678_CANBO</name>
<dbReference type="PROSITE" id="PS00092">
    <property type="entry name" value="N6_MTASE"/>
    <property type="match status" value="1"/>
</dbReference>
<evidence type="ECO:0000256" key="3">
    <source>
        <dbReference type="ARBA" id="ARBA00022555"/>
    </source>
</evidence>
<dbReference type="EC" id="2.1.1.214" evidence="9"/>
<keyword evidence="4 10" id="KW-0489">Methyltransferase</keyword>
<comment type="caution">
    <text evidence="13">The sequence shown here is derived from an EMBL/GenBank/DDBJ whole genome shotgun (WGS) entry which is preliminary data.</text>
</comment>
<comment type="similarity">
    <text evidence="10">Belongs to the class I-like SAM-binding methyltransferase superfamily. TRM11 methyltransferase family.</text>
</comment>
<reference evidence="13" key="1">
    <citation type="submission" date="2023-04" db="EMBL/GenBank/DDBJ databases">
        <title>Candida boidinii NBRC 10035.</title>
        <authorList>
            <person name="Ichikawa N."/>
            <person name="Sato H."/>
            <person name="Tonouchi N."/>
        </authorList>
    </citation>
    <scope>NUCLEOTIDE SEQUENCE</scope>
    <source>
        <strain evidence="13">NBRC 10035</strain>
    </source>
</reference>